<name>A0A2A2K0K4_9BILA</name>
<evidence type="ECO:0000256" key="3">
    <source>
        <dbReference type="ARBA" id="ARBA00022603"/>
    </source>
</evidence>
<dbReference type="InterPro" id="IPR046341">
    <property type="entry name" value="SET_dom_sf"/>
</dbReference>
<keyword evidence="4" id="KW-0808">Transferase</keyword>
<dbReference type="GO" id="GO:0005634">
    <property type="term" value="C:nucleus"/>
    <property type="evidence" value="ECO:0007669"/>
    <property type="project" value="InterPro"/>
</dbReference>
<dbReference type="Pfam" id="PF00856">
    <property type="entry name" value="SET"/>
    <property type="match status" value="1"/>
</dbReference>
<dbReference type="GO" id="GO:0032259">
    <property type="term" value="P:methylation"/>
    <property type="evidence" value="ECO:0007669"/>
    <property type="project" value="UniProtKB-KW"/>
</dbReference>
<keyword evidence="3" id="KW-0489">Methyltransferase</keyword>
<sequence>MYKSFMSGHLRRKFLALPHDFKECRCKCENGAEDCSTSNLSCCTNGVSTDSDNVRLFYDLSKRLALPNRIRAVTYELVECSGSCKCGPDCPNRVTQRGRQVAVVIFFENANKNWGLRAGEFIRRGQYIAEYVGEVKLASSFEKDADETYQFQIPGCFEFDGKEDSLIIDASHFGSEARFINHSCTPNALPVWVYSDDYGDHYARSCFFAIRDIQAGEEITFNYYSGIDLKKKMKNGVKCRCSPKCKNYIPDRTQQQSDAQAMSSPEKAERSREEEKNKRKSMVNPSQNSSSNNGNRTFGGSPLNRLLTTQQDRIQQSAKLQQFERQARANRRSSLT</sequence>
<dbReference type="PROSITE" id="PS50280">
    <property type="entry name" value="SET"/>
    <property type="match status" value="1"/>
</dbReference>
<evidence type="ECO:0008006" key="13">
    <source>
        <dbReference type="Google" id="ProtNLM"/>
    </source>
</evidence>
<keyword evidence="6" id="KW-0479">Metal-binding</keyword>
<keyword evidence="2" id="KW-0158">Chromosome</keyword>
<dbReference type="SMART" id="SM00317">
    <property type="entry name" value="SET"/>
    <property type="match status" value="1"/>
</dbReference>
<evidence type="ECO:0000256" key="2">
    <source>
        <dbReference type="ARBA" id="ARBA00022454"/>
    </source>
</evidence>
<dbReference type="InterPro" id="IPR001214">
    <property type="entry name" value="SET_dom"/>
</dbReference>
<dbReference type="PANTHER" id="PTHR46223">
    <property type="entry name" value="HISTONE-LYSINE N-METHYLTRANSFERASE SUV39H"/>
    <property type="match status" value="1"/>
</dbReference>
<evidence type="ECO:0000259" key="9">
    <source>
        <dbReference type="PROSITE" id="PS50280"/>
    </source>
</evidence>
<reference evidence="11 12" key="1">
    <citation type="journal article" date="2017" name="Curr. Biol.">
        <title>Genome architecture and evolution of a unichromosomal asexual nematode.</title>
        <authorList>
            <person name="Fradin H."/>
            <person name="Zegar C."/>
            <person name="Gutwein M."/>
            <person name="Lucas J."/>
            <person name="Kovtun M."/>
            <person name="Corcoran D."/>
            <person name="Baugh L.R."/>
            <person name="Kiontke K."/>
            <person name="Gunsalus K."/>
            <person name="Fitch D.H."/>
            <person name="Piano F."/>
        </authorList>
    </citation>
    <scope>NUCLEOTIDE SEQUENCE [LARGE SCALE GENOMIC DNA]</scope>
    <source>
        <strain evidence="11">PF1309</strain>
    </source>
</reference>
<dbReference type="InterPro" id="IPR007728">
    <property type="entry name" value="Pre-SET_dom"/>
</dbReference>
<feature type="compositionally biased region" description="Polar residues" evidence="8">
    <location>
        <begin position="252"/>
        <end position="262"/>
    </location>
</feature>
<keyword evidence="5" id="KW-0949">S-adenosyl-L-methionine</keyword>
<dbReference type="GO" id="GO:0008270">
    <property type="term" value="F:zinc ion binding"/>
    <property type="evidence" value="ECO:0007669"/>
    <property type="project" value="InterPro"/>
</dbReference>
<evidence type="ECO:0000259" key="10">
    <source>
        <dbReference type="PROSITE" id="PS50867"/>
    </source>
</evidence>
<comment type="caution">
    <text evidence="11">The sequence shown here is derived from an EMBL/GenBank/DDBJ whole genome shotgun (WGS) entry which is preliminary data.</text>
</comment>
<dbReference type="STRING" id="2018661.A0A2A2K0K4"/>
<dbReference type="GO" id="GO:0042054">
    <property type="term" value="F:histone methyltransferase activity"/>
    <property type="evidence" value="ECO:0007669"/>
    <property type="project" value="InterPro"/>
</dbReference>
<dbReference type="AlphaFoldDB" id="A0A2A2K0K4"/>
<dbReference type="GO" id="GO:0005694">
    <property type="term" value="C:chromosome"/>
    <property type="evidence" value="ECO:0007669"/>
    <property type="project" value="UniProtKB-SubCell"/>
</dbReference>
<evidence type="ECO:0000256" key="5">
    <source>
        <dbReference type="ARBA" id="ARBA00022691"/>
    </source>
</evidence>
<feature type="compositionally biased region" description="Basic and acidic residues" evidence="8">
    <location>
        <begin position="266"/>
        <end position="277"/>
    </location>
</feature>
<dbReference type="Proteomes" id="UP000218231">
    <property type="component" value="Unassembled WGS sequence"/>
</dbReference>
<comment type="subcellular location">
    <subcellularLocation>
        <location evidence="1">Chromosome</location>
    </subcellularLocation>
</comment>
<evidence type="ECO:0000256" key="1">
    <source>
        <dbReference type="ARBA" id="ARBA00004286"/>
    </source>
</evidence>
<dbReference type="InterPro" id="IPR050973">
    <property type="entry name" value="H3K9_Histone-Lys_N-MTase"/>
</dbReference>
<protein>
    <recommendedName>
        <fullName evidence="13">Histone-lysine N-methyltransferase</fullName>
    </recommendedName>
</protein>
<feature type="compositionally biased region" description="Low complexity" evidence="8">
    <location>
        <begin position="282"/>
        <end position="295"/>
    </location>
</feature>
<evidence type="ECO:0000313" key="11">
    <source>
        <dbReference type="EMBL" id="PAV67475.1"/>
    </source>
</evidence>
<dbReference type="SUPFAM" id="SSF82199">
    <property type="entry name" value="SET domain"/>
    <property type="match status" value="1"/>
</dbReference>
<evidence type="ECO:0000313" key="12">
    <source>
        <dbReference type="Proteomes" id="UP000218231"/>
    </source>
</evidence>
<evidence type="ECO:0000256" key="7">
    <source>
        <dbReference type="ARBA" id="ARBA00022833"/>
    </source>
</evidence>
<feature type="domain" description="SET" evidence="9">
    <location>
        <begin position="99"/>
        <end position="224"/>
    </location>
</feature>
<dbReference type="PROSITE" id="PS50867">
    <property type="entry name" value="PRE_SET"/>
    <property type="match status" value="1"/>
</dbReference>
<dbReference type="Gene3D" id="2.170.270.10">
    <property type="entry name" value="SET domain"/>
    <property type="match status" value="1"/>
</dbReference>
<feature type="region of interest" description="Disordered" evidence="8">
    <location>
        <begin position="250"/>
        <end position="336"/>
    </location>
</feature>
<dbReference type="OrthoDB" id="616263at2759"/>
<accession>A0A2A2K0K4</accession>
<dbReference type="EMBL" id="LIAE01009924">
    <property type="protein sequence ID" value="PAV67475.1"/>
    <property type="molecule type" value="Genomic_DNA"/>
</dbReference>
<evidence type="ECO:0000256" key="4">
    <source>
        <dbReference type="ARBA" id="ARBA00022679"/>
    </source>
</evidence>
<feature type="compositionally biased region" description="Polar residues" evidence="8">
    <location>
        <begin position="306"/>
        <end position="324"/>
    </location>
</feature>
<keyword evidence="7" id="KW-0862">Zinc</keyword>
<gene>
    <name evidence="11" type="ORF">WR25_19507</name>
</gene>
<organism evidence="11 12">
    <name type="scientific">Diploscapter pachys</name>
    <dbReference type="NCBI Taxonomy" id="2018661"/>
    <lineage>
        <taxon>Eukaryota</taxon>
        <taxon>Metazoa</taxon>
        <taxon>Ecdysozoa</taxon>
        <taxon>Nematoda</taxon>
        <taxon>Chromadorea</taxon>
        <taxon>Rhabditida</taxon>
        <taxon>Rhabditina</taxon>
        <taxon>Rhabditomorpha</taxon>
        <taxon>Rhabditoidea</taxon>
        <taxon>Rhabditidae</taxon>
        <taxon>Diploscapter</taxon>
    </lineage>
</organism>
<evidence type="ECO:0000256" key="6">
    <source>
        <dbReference type="ARBA" id="ARBA00022723"/>
    </source>
</evidence>
<feature type="domain" description="Pre-SET" evidence="10">
    <location>
        <begin position="24"/>
        <end position="98"/>
    </location>
</feature>
<keyword evidence="12" id="KW-1185">Reference proteome</keyword>
<proteinExistence type="predicted"/>
<evidence type="ECO:0000256" key="8">
    <source>
        <dbReference type="SAM" id="MobiDB-lite"/>
    </source>
</evidence>
<dbReference type="PANTHER" id="PTHR46223:SF3">
    <property type="entry name" value="HISTONE-LYSINE N-METHYLTRANSFERASE SET-23"/>
    <property type="match status" value="1"/>
</dbReference>